<dbReference type="Proteomes" id="UP001161094">
    <property type="component" value="Unassembled WGS sequence"/>
</dbReference>
<proteinExistence type="predicted"/>
<dbReference type="RefSeq" id="WP_279996628.1">
    <property type="nucleotide sequence ID" value="NZ_JAOCDZ010000018.1"/>
</dbReference>
<sequence length="213" mass="23783">MARKDQNAQFELPASSGTKRPQRGRPRRSSADDPPRSTGPDHWPGVPLVQRIREKLADPRCELNLTTLASRLGLTQGALTAILTGQRATLSLVRDKERGAWLAAWLGIPQFWLRVLAGDIEHSELRCQIGLDDQLWLTAQKLQADPKWVGYAPPSKQYWDSLPLAQRLLVVELYEWGCAMERKLLTADAGIAPAHPAKTKQGKSDREPVVQEL</sequence>
<protein>
    <submittedName>
        <fullName evidence="2">Uncharacterized protein</fullName>
    </submittedName>
</protein>
<evidence type="ECO:0000313" key="2">
    <source>
        <dbReference type="EMBL" id="MDH0738651.1"/>
    </source>
</evidence>
<gene>
    <name evidence="2" type="ORF">N5D93_22730</name>
</gene>
<reference evidence="2" key="1">
    <citation type="submission" date="2022-09" db="EMBL/GenBank/DDBJ databases">
        <title>Intensive care unit water sources are persistently colonized with multi-drug resistant bacteria and are the site of extensive horizontal gene transfer of antibiotic resistance genes.</title>
        <authorList>
            <person name="Diorio-Toth L."/>
        </authorList>
    </citation>
    <scope>NUCLEOTIDE SEQUENCE</scope>
    <source>
        <strain evidence="2">GD03843</strain>
    </source>
</reference>
<name>A0AA42LSD2_9BURK</name>
<comment type="caution">
    <text evidence="2">The sequence shown here is derived from an EMBL/GenBank/DDBJ whole genome shotgun (WGS) entry which is preliminary data.</text>
</comment>
<dbReference type="AlphaFoldDB" id="A0AA42LSD2"/>
<accession>A0AA42LSD2</accession>
<evidence type="ECO:0000313" key="3">
    <source>
        <dbReference type="Proteomes" id="UP001161094"/>
    </source>
</evidence>
<dbReference type="EMBL" id="JAOCDZ010000018">
    <property type="protein sequence ID" value="MDH0738651.1"/>
    <property type="molecule type" value="Genomic_DNA"/>
</dbReference>
<evidence type="ECO:0000256" key="1">
    <source>
        <dbReference type="SAM" id="MobiDB-lite"/>
    </source>
</evidence>
<organism evidence="2 3">
    <name type="scientific">Achromobacter spanius</name>
    <dbReference type="NCBI Taxonomy" id="217203"/>
    <lineage>
        <taxon>Bacteria</taxon>
        <taxon>Pseudomonadati</taxon>
        <taxon>Pseudomonadota</taxon>
        <taxon>Betaproteobacteria</taxon>
        <taxon>Burkholderiales</taxon>
        <taxon>Alcaligenaceae</taxon>
        <taxon>Achromobacter</taxon>
    </lineage>
</organism>
<feature type="region of interest" description="Disordered" evidence="1">
    <location>
        <begin position="1"/>
        <end position="46"/>
    </location>
</feature>